<feature type="compositionally biased region" description="Low complexity" evidence="1">
    <location>
        <begin position="1"/>
        <end position="26"/>
    </location>
</feature>
<keyword evidence="3" id="KW-1185">Reference proteome</keyword>
<feature type="compositionally biased region" description="Basic residues" evidence="1">
    <location>
        <begin position="82"/>
        <end position="93"/>
    </location>
</feature>
<reference evidence="2" key="1">
    <citation type="journal article" date="2014" name="Int. J. Syst. Evol. Microbiol.">
        <title>Complete genome sequence of Corynebacterium casei LMG S-19264T (=DSM 44701T), isolated from a smear-ripened cheese.</title>
        <authorList>
            <consortium name="US DOE Joint Genome Institute (JGI-PGF)"/>
            <person name="Walter F."/>
            <person name="Albersmeier A."/>
            <person name="Kalinowski J."/>
            <person name="Ruckert C."/>
        </authorList>
    </citation>
    <scope>NUCLEOTIDE SEQUENCE</scope>
    <source>
        <strain evidence="2">CGMCC 1.15095</strain>
    </source>
</reference>
<accession>A0A916X6B5</accession>
<reference evidence="2" key="2">
    <citation type="submission" date="2020-09" db="EMBL/GenBank/DDBJ databases">
        <authorList>
            <person name="Sun Q."/>
            <person name="Zhou Y."/>
        </authorList>
    </citation>
    <scope>NUCLEOTIDE SEQUENCE</scope>
    <source>
        <strain evidence="2">CGMCC 1.15095</strain>
    </source>
</reference>
<gene>
    <name evidence="2" type="ORF">GCM10011494_38820</name>
</gene>
<sequence length="120" mass="12166">MIGDPPAKVLDDAAAASATPAPQAEPVKIAEPIGKAPAEKLAKKRRMARLPAAEVKSSAAVPVPAKDAETERTSPDASQKSRPAKSRPAKSRKAGGAPATTDGANAKPARNRAQNVVGSV</sequence>
<comment type="caution">
    <text evidence="2">The sequence shown here is derived from an EMBL/GenBank/DDBJ whole genome shotgun (WGS) entry which is preliminary data.</text>
</comment>
<evidence type="ECO:0000313" key="2">
    <source>
        <dbReference type="EMBL" id="GGC16140.1"/>
    </source>
</evidence>
<evidence type="ECO:0000313" key="3">
    <source>
        <dbReference type="Proteomes" id="UP000608154"/>
    </source>
</evidence>
<proteinExistence type="predicted"/>
<feature type="region of interest" description="Disordered" evidence="1">
    <location>
        <begin position="1"/>
        <end position="120"/>
    </location>
</feature>
<dbReference type="EMBL" id="BMHK01000059">
    <property type="protein sequence ID" value="GGC16140.1"/>
    <property type="molecule type" value="Genomic_DNA"/>
</dbReference>
<dbReference type="AlphaFoldDB" id="A0A916X6B5"/>
<dbReference type="Proteomes" id="UP000608154">
    <property type="component" value="Unassembled WGS sequence"/>
</dbReference>
<name>A0A916X6B5_9SPHN</name>
<protein>
    <submittedName>
        <fullName evidence="2">Uncharacterized protein</fullName>
    </submittedName>
</protein>
<organism evidence="2 3">
    <name type="scientific">Novosphingobium endophyticum</name>
    <dbReference type="NCBI Taxonomy" id="1955250"/>
    <lineage>
        <taxon>Bacteria</taxon>
        <taxon>Pseudomonadati</taxon>
        <taxon>Pseudomonadota</taxon>
        <taxon>Alphaproteobacteria</taxon>
        <taxon>Sphingomonadales</taxon>
        <taxon>Sphingomonadaceae</taxon>
        <taxon>Novosphingobium</taxon>
    </lineage>
</organism>
<evidence type="ECO:0000256" key="1">
    <source>
        <dbReference type="SAM" id="MobiDB-lite"/>
    </source>
</evidence>